<keyword evidence="1" id="KW-0472">Membrane</keyword>
<evidence type="ECO:0000256" key="1">
    <source>
        <dbReference type="SAM" id="Phobius"/>
    </source>
</evidence>
<dbReference type="OrthoDB" id="1669814at2759"/>
<organism evidence="2 3">
    <name type="scientific">Aspergillus fumigatiaffinis</name>
    <dbReference type="NCBI Taxonomy" id="340414"/>
    <lineage>
        <taxon>Eukaryota</taxon>
        <taxon>Fungi</taxon>
        <taxon>Dikarya</taxon>
        <taxon>Ascomycota</taxon>
        <taxon>Pezizomycotina</taxon>
        <taxon>Eurotiomycetes</taxon>
        <taxon>Eurotiomycetidae</taxon>
        <taxon>Eurotiales</taxon>
        <taxon>Aspergillaceae</taxon>
        <taxon>Aspergillus</taxon>
        <taxon>Aspergillus subgen. Fumigati</taxon>
    </lineage>
</organism>
<accession>A0A8H4H689</accession>
<keyword evidence="3" id="KW-1185">Reference proteome</keyword>
<feature type="transmembrane region" description="Helical" evidence="1">
    <location>
        <begin position="275"/>
        <end position="299"/>
    </location>
</feature>
<protein>
    <submittedName>
        <fullName evidence="2">Uncharacterized protein</fullName>
    </submittedName>
</protein>
<proteinExistence type="predicted"/>
<reference evidence="2" key="2">
    <citation type="submission" date="2020-04" db="EMBL/GenBank/DDBJ databases">
        <authorList>
            <person name="Santos R.A.C."/>
            <person name="Steenwyk J.L."/>
            <person name="Rivero-Menendez O."/>
            <person name="Mead M.E."/>
            <person name="Silva L.P."/>
            <person name="Bastos R.W."/>
            <person name="Alastruey-Izquierdo A."/>
            <person name="Goldman G.H."/>
            <person name="Rokas A."/>
        </authorList>
    </citation>
    <scope>NUCLEOTIDE SEQUENCE</scope>
    <source>
        <strain evidence="2">CNM-CM6805</strain>
    </source>
</reference>
<feature type="transmembrane region" description="Helical" evidence="1">
    <location>
        <begin position="77"/>
        <end position="104"/>
    </location>
</feature>
<feature type="transmembrane region" description="Helical" evidence="1">
    <location>
        <begin position="180"/>
        <end position="200"/>
    </location>
</feature>
<gene>
    <name evidence="2" type="ORF">CNMCM6805_004620</name>
</gene>
<name>A0A8H4H689_9EURO</name>
<keyword evidence="1" id="KW-1133">Transmembrane helix</keyword>
<reference evidence="2" key="1">
    <citation type="journal article" date="2020" name="bioRxiv">
        <title>Genomic and phenotypic heterogeneity of clinical isolates of the human pathogens Aspergillus fumigatus, Aspergillus lentulus and Aspergillus fumigatiaffinis.</title>
        <authorList>
            <person name="dos Santos R.A.C."/>
            <person name="Steenwyk J.L."/>
            <person name="Rivero-Menendez O."/>
            <person name="Mead M.E."/>
            <person name="Silva L.P."/>
            <person name="Bastos R.W."/>
            <person name="Alastruey-Izquierdo A."/>
            <person name="Goldman G.H."/>
            <person name="Rokas A."/>
        </authorList>
    </citation>
    <scope>NUCLEOTIDE SEQUENCE</scope>
    <source>
        <strain evidence="2">CNM-CM6805</strain>
    </source>
</reference>
<feature type="transmembrane region" description="Helical" evidence="1">
    <location>
        <begin position="144"/>
        <end position="160"/>
    </location>
</feature>
<dbReference type="EMBL" id="JAAAPX010000024">
    <property type="protein sequence ID" value="KAF4240816.1"/>
    <property type="molecule type" value="Genomic_DNA"/>
</dbReference>
<evidence type="ECO:0000313" key="3">
    <source>
        <dbReference type="Proteomes" id="UP000653565"/>
    </source>
</evidence>
<dbReference type="Proteomes" id="UP000653565">
    <property type="component" value="Unassembled WGS sequence"/>
</dbReference>
<dbReference type="AlphaFoldDB" id="A0A8H4H689"/>
<feature type="transmembrane region" description="Helical" evidence="1">
    <location>
        <begin position="110"/>
        <end position="132"/>
    </location>
</feature>
<feature type="transmembrane region" description="Helical" evidence="1">
    <location>
        <begin position="250"/>
        <end position="269"/>
    </location>
</feature>
<comment type="caution">
    <text evidence="2">The sequence shown here is derived from an EMBL/GenBank/DDBJ whole genome shotgun (WGS) entry which is preliminary data.</text>
</comment>
<keyword evidence="1" id="KW-0812">Transmembrane</keyword>
<sequence length="304" mass="33078">MEVKRTSRFADGSPLLRRFTPLSSLDEKLVPAVIFYNGILDGSDPVQRLLLVDIHSTMQATALCMLVSSRSSASSSLFLIVPTIWNILNQFYGAAFVYPLYLLFEATVSAALLVSALLGSLLPFTFLFPAFIPCSVARKQRAIALYRFAPIVFTLLQWVGEHIPLETLFAGVPDSAPYVAAGLAAAVGHFYALVEAVVAARHPRGIIRRSHISASVRYAFCRLYLPSAAPPPSAIAALPQAAHKFLQYDVWILVAAFVPYAYFLVAPVVSMSFWVVIACLLSATLALGPGAVLAFAYALRWHLS</sequence>
<evidence type="ECO:0000313" key="2">
    <source>
        <dbReference type="EMBL" id="KAF4240816.1"/>
    </source>
</evidence>